<keyword evidence="2" id="KW-1185">Reference proteome</keyword>
<dbReference type="AlphaFoldDB" id="A0A926JUJ1"/>
<accession>A0A926JUJ1</accession>
<evidence type="ECO:0000313" key="2">
    <source>
        <dbReference type="Proteomes" id="UP000653730"/>
    </source>
</evidence>
<evidence type="ECO:0000313" key="1">
    <source>
        <dbReference type="EMBL" id="MBC9797805.1"/>
    </source>
</evidence>
<name>A0A926JUJ1_9FLAO</name>
<reference evidence="1 2" key="1">
    <citation type="submission" date="2020-09" db="EMBL/GenBank/DDBJ databases">
        <title>Sinomicrobium weinanense sp. nov., a halophilic bacteria isolated from saline-alkali soil.</title>
        <authorList>
            <person name="Wu P."/>
            <person name="Ren H."/>
            <person name="Mei Y."/>
            <person name="Liang Y."/>
            <person name="Chen Z."/>
        </authorList>
    </citation>
    <scope>NUCLEOTIDE SEQUENCE [LARGE SCALE GENOMIC DNA]</scope>
    <source>
        <strain evidence="1 2">FJxs</strain>
    </source>
</reference>
<dbReference type="Gene3D" id="2.60.40.1930">
    <property type="match status" value="1"/>
</dbReference>
<gene>
    <name evidence="1" type="ORF">IBL28_17675</name>
</gene>
<dbReference type="Proteomes" id="UP000653730">
    <property type="component" value="Unassembled WGS sequence"/>
</dbReference>
<dbReference type="EMBL" id="JACVDC010000074">
    <property type="protein sequence ID" value="MBC9797805.1"/>
    <property type="molecule type" value="Genomic_DNA"/>
</dbReference>
<protein>
    <submittedName>
        <fullName evidence="1">Uncharacterized protein</fullName>
    </submittedName>
</protein>
<comment type="caution">
    <text evidence="1">The sequence shown here is derived from an EMBL/GenBank/DDBJ whole genome shotgun (WGS) entry which is preliminary data.</text>
</comment>
<dbReference type="RefSeq" id="WP_187966935.1">
    <property type="nucleotide sequence ID" value="NZ_JACVDC010000074.1"/>
</dbReference>
<sequence length="738" mass="85479">MDQLAISVNRPSAKNETNSVYLQTNKDIYVYDEDFWFKAWVLDSKSHLFSPLDKTLYVTLSKASNDSVVFREKYQIKNGTTNGHIYIKDTWPEGEYWLSSYSGHSVYNNDMPFYDRRKINIVPNIADINIKTSHKNNNQVNKHIQFNVFPEGGHLISELNNTVAFKAVSSDGKPVKIKGALYENGKVILPIQSFHDGMGKFDFVPNGSKRYTIQLDKQTDTIYTLPVPKKQGTLLHLESQTKEKLVFKVVQTPIYPEQKVYLRIQTRGIVQFIARGMLKDSLRIKIPLQKIPQGVAEVTLFDSDLKPLAERLVYINMGKKLNLSITGLEEFYGTRKKVKLKIKTSDSKNNPVRAQLSVSVSDHIYQYSKRKNILTHYFLSTQLKGQIYNPEYYFDTSHKNSNKALDLLMLTQGWRKYTWNEESLQKRATTKNIIPPVETGTLQAIKIKKNNSPQHTMMLFNPTNNTRQMLVLDDDGTFKLDESSFKLGRRLYLKHFPKDDDKYAVYLINTFDKIKTALTGKNKPYPVFDNKDKPQPFDSLMIAKREQRIISLEEVRVSAKKKSVFRDKYLGQLDSLAKLDINTDYVCISNILNCPVHENDSRNRRPVEGEAYESYIGFQWNTDRSGYTIKGKRAIKYHYPEFTEEEILKKHNLTKVQGYYGKKVFYSPIYDKKTLEDPFPDYRNTLLWAPSIRTDENGEATIHFYTSDINTQFIGIIEGMGSEGQLGHQNFKFFVRKN</sequence>
<proteinExistence type="predicted"/>
<organism evidence="1 2">
    <name type="scientific">Sinomicrobium weinanense</name>
    <dbReference type="NCBI Taxonomy" id="2842200"/>
    <lineage>
        <taxon>Bacteria</taxon>
        <taxon>Pseudomonadati</taxon>
        <taxon>Bacteroidota</taxon>
        <taxon>Flavobacteriia</taxon>
        <taxon>Flavobacteriales</taxon>
        <taxon>Flavobacteriaceae</taxon>
        <taxon>Sinomicrobium</taxon>
    </lineage>
</organism>